<protein>
    <submittedName>
        <fullName evidence="1">Uncharacterized protein</fullName>
    </submittedName>
</protein>
<reference evidence="2" key="1">
    <citation type="journal article" date="2019" name="Int. J. Syst. Evol. Microbiol.">
        <title>The Global Catalogue of Microorganisms (GCM) 10K type strain sequencing project: providing services to taxonomists for standard genome sequencing and annotation.</title>
        <authorList>
            <consortium name="The Broad Institute Genomics Platform"/>
            <consortium name="The Broad Institute Genome Sequencing Center for Infectious Disease"/>
            <person name="Wu L."/>
            <person name="Ma J."/>
        </authorList>
    </citation>
    <scope>NUCLEOTIDE SEQUENCE [LARGE SCALE GENOMIC DNA]</scope>
    <source>
        <strain evidence="2">KCTC 42662</strain>
    </source>
</reference>
<comment type="caution">
    <text evidence="1">The sequence shown here is derived from an EMBL/GenBank/DDBJ whole genome shotgun (WGS) entry which is preliminary data.</text>
</comment>
<organism evidence="1 2">
    <name type="scientific">Sphingobacterium suaedae</name>
    <dbReference type="NCBI Taxonomy" id="1686402"/>
    <lineage>
        <taxon>Bacteria</taxon>
        <taxon>Pseudomonadati</taxon>
        <taxon>Bacteroidota</taxon>
        <taxon>Sphingobacteriia</taxon>
        <taxon>Sphingobacteriales</taxon>
        <taxon>Sphingobacteriaceae</taxon>
        <taxon>Sphingobacterium</taxon>
    </lineage>
</organism>
<dbReference type="EMBL" id="JBHULR010000002">
    <property type="protein sequence ID" value="MFD2546647.1"/>
    <property type="molecule type" value="Genomic_DNA"/>
</dbReference>
<sequence>MKTEINRHINTFVSLLEKKLNTVLKREEMSQATVFHSKSPLFSIAIYGPVSGGRLTGFSHKTYHIDADYLLLHQNKILQRLYSLFGKGKTIYARQTVVARIDKRATADFLEEHHLNAPLTGKYRYGLYHQGELVSIAVFSGGRHMRDQPSDYRSFELLRFCHKSGYRVVGGISKLIRAFAVDFQPNDIMTYVDRDWSQDSSLQTLGFETLGITGVQQYWIMGDQRTPVRNERDLENIQHEQPFGYLRSNAGSTKLLLRF</sequence>
<keyword evidence="2" id="KW-1185">Reference proteome</keyword>
<dbReference type="Proteomes" id="UP001597545">
    <property type="component" value="Unassembled WGS sequence"/>
</dbReference>
<proteinExistence type="predicted"/>
<name>A0ABW5KCK7_9SPHI</name>
<accession>A0ABW5KCK7</accession>
<gene>
    <name evidence="1" type="ORF">ACFSR5_03190</name>
</gene>
<evidence type="ECO:0000313" key="1">
    <source>
        <dbReference type="EMBL" id="MFD2546647.1"/>
    </source>
</evidence>
<dbReference type="RefSeq" id="WP_380900640.1">
    <property type="nucleotide sequence ID" value="NZ_JBHUEG010000003.1"/>
</dbReference>
<evidence type="ECO:0000313" key="2">
    <source>
        <dbReference type="Proteomes" id="UP001597545"/>
    </source>
</evidence>